<comment type="caution">
    <text evidence="3">The sequence shown here is derived from an EMBL/GenBank/DDBJ whole genome shotgun (WGS) entry which is preliminary data.</text>
</comment>
<keyword evidence="2" id="KW-1133">Transmembrane helix</keyword>
<gene>
    <name evidence="3" type="ORF">SCF082_LOCUS21062</name>
</gene>
<feature type="transmembrane region" description="Helical" evidence="2">
    <location>
        <begin position="664"/>
        <end position="684"/>
    </location>
</feature>
<sequence>MVTFLEPLEGEHTQLPQDPPVEGVESGQVLPLHPVEEDSEPGDGYLCPSCPFPWWPLHYPSGRVYHRKGRTLFDPPHGQPRFNDRFLTGLMEQILHRGHKPLRTGFFFNEETGAVFGEESAMDYLAHQLHLCDEEEQPQPISLTQSISIMSASSTPRSAHALGRHLHKSLTLDSAKREVLKEWRPDEDSSYSCILSQHSHLQRLSSSLLMVVLSSFDRMTSIQLCISLLTDKEFVELRNSKEGAVVVMAIVVLVVLYMLIWVLTSWGRANDQVKADIDYVGDLVWPTGAPDGVSCERPAKDRLASNLQVRLSLVYFQLFAIPNLVTDVLQLCHPRKGAMKFAALSYRGKIPRFFALGFVNKVMFHFEESVGVLTLLPNMALVKIPCMAFKVYMFVLLQQSGLLLVSLIWDVILNSVKTYKIISHIQTAVKYKRWLADPHSDMTMSARTVREKLLKKHFFFEDSQVPGQLEDPGPMGWFLQLFGGRCCDEPQRSPTGYLGRWTLPDDPKAEDLRCDWVQRSIKLKTAKSMLRCRPGEEIGRKTIWSCGLPSIPAVVVEKLALVNANERVRTEFWYTLSGKVLYEDPRHHSKRTSEENAPVPDEARRLDCNEDDDEDEVFYGRLLTYSSFAMRLCEALARASCTAFYNIAMFNLLVEIVTTKELSGLFDCHILSLFLISRFLWLYISLRRAQRAIVLDWFDKGEYVTNVGCFGRFGLLFSSTIVEMFTLPRMVRDAVSLLHPDKQCQPFVAFGGKLYGPRAFILGFPNKDMYTTQSLHGILSQVPVLLADVALTLGLVWTLETRIGLFYFYVPADRERWLWCRLMTWLVLVLTVLNFVLKAILLYHYIGARQRYRSWLKVKLQDVGQPDPIMRALKREWRTYFGELAHVLASGPLSP</sequence>
<protein>
    <submittedName>
        <fullName evidence="3">2-mannosyltransferase-like 4</fullName>
    </submittedName>
</protein>
<keyword evidence="2" id="KW-0812">Transmembrane</keyword>
<feature type="transmembrane region" description="Helical" evidence="2">
    <location>
        <begin position="822"/>
        <end position="846"/>
    </location>
</feature>
<dbReference type="EMBL" id="CAXAMM010014891">
    <property type="protein sequence ID" value="CAK9034915.1"/>
    <property type="molecule type" value="Genomic_DNA"/>
</dbReference>
<proteinExistence type="predicted"/>
<dbReference type="Proteomes" id="UP001642464">
    <property type="component" value="Unassembled WGS sequence"/>
</dbReference>
<keyword evidence="4" id="KW-1185">Reference proteome</keyword>
<feature type="transmembrane region" description="Helical" evidence="2">
    <location>
        <begin position="635"/>
        <end position="658"/>
    </location>
</feature>
<accession>A0ABP0L6Z3</accession>
<feature type="region of interest" description="Disordered" evidence="1">
    <location>
        <begin position="1"/>
        <end position="26"/>
    </location>
</feature>
<keyword evidence="2" id="KW-0472">Membrane</keyword>
<reference evidence="3 4" key="1">
    <citation type="submission" date="2024-02" db="EMBL/GenBank/DDBJ databases">
        <authorList>
            <person name="Chen Y."/>
            <person name="Shah S."/>
            <person name="Dougan E. K."/>
            <person name="Thang M."/>
            <person name="Chan C."/>
        </authorList>
    </citation>
    <scope>NUCLEOTIDE SEQUENCE [LARGE SCALE GENOMIC DNA]</scope>
</reference>
<name>A0ABP0L6Z3_9DINO</name>
<evidence type="ECO:0000313" key="4">
    <source>
        <dbReference type="Proteomes" id="UP001642464"/>
    </source>
</evidence>
<evidence type="ECO:0000256" key="1">
    <source>
        <dbReference type="SAM" id="MobiDB-lite"/>
    </source>
</evidence>
<feature type="transmembrane region" description="Helical" evidence="2">
    <location>
        <begin position="391"/>
        <end position="413"/>
    </location>
</feature>
<feature type="transmembrane region" description="Helical" evidence="2">
    <location>
        <begin position="784"/>
        <end position="810"/>
    </location>
</feature>
<organism evidence="3 4">
    <name type="scientific">Durusdinium trenchii</name>
    <dbReference type="NCBI Taxonomy" id="1381693"/>
    <lineage>
        <taxon>Eukaryota</taxon>
        <taxon>Sar</taxon>
        <taxon>Alveolata</taxon>
        <taxon>Dinophyceae</taxon>
        <taxon>Suessiales</taxon>
        <taxon>Symbiodiniaceae</taxon>
        <taxon>Durusdinium</taxon>
    </lineage>
</organism>
<evidence type="ECO:0000256" key="2">
    <source>
        <dbReference type="SAM" id="Phobius"/>
    </source>
</evidence>
<feature type="transmembrane region" description="Helical" evidence="2">
    <location>
        <begin position="353"/>
        <end position="376"/>
    </location>
</feature>
<evidence type="ECO:0000313" key="3">
    <source>
        <dbReference type="EMBL" id="CAK9034915.1"/>
    </source>
</evidence>
<feature type="transmembrane region" description="Helical" evidence="2">
    <location>
        <begin position="242"/>
        <end position="263"/>
    </location>
</feature>